<dbReference type="EMBL" id="JOKH01000001">
    <property type="protein sequence ID" value="KEQ19493.1"/>
    <property type="molecule type" value="Genomic_DNA"/>
</dbReference>
<dbReference type="AlphaFoldDB" id="A0A081NM20"/>
<protein>
    <submittedName>
        <fullName evidence="1">Uncharacterized protein</fullName>
    </submittedName>
</protein>
<accession>A0A081NM20</accession>
<evidence type="ECO:0000313" key="1">
    <source>
        <dbReference type="EMBL" id="KEQ19493.1"/>
    </source>
</evidence>
<gene>
    <name evidence="1" type="ORF">GZ78_06065</name>
</gene>
<organism evidence="1 2">
    <name type="scientific">Endozoicomonas numazuensis</name>
    <dbReference type="NCBI Taxonomy" id="1137799"/>
    <lineage>
        <taxon>Bacteria</taxon>
        <taxon>Pseudomonadati</taxon>
        <taxon>Pseudomonadota</taxon>
        <taxon>Gammaproteobacteria</taxon>
        <taxon>Oceanospirillales</taxon>
        <taxon>Endozoicomonadaceae</taxon>
        <taxon>Endozoicomonas</taxon>
    </lineage>
</organism>
<evidence type="ECO:0000313" key="2">
    <source>
        <dbReference type="Proteomes" id="UP000028073"/>
    </source>
</evidence>
<proteinExistence type="predicted"/>
<dbReference type="Proteomes" id="UP000028073">
    <property type="component" value="Unassembled WGS sequence"/>
</dbReference>
<keyword evidence="2" id="KW-1185">Reference proteome</keyword>
<comment type="caution">
    <text evidence="1">The sequence shown here is derived from an EMBL/GenBank/DDBJ whole genome shotgun (WGS) entry which is preliminary data.</text>
</comment>
<reference evidence="1 2" key="1">
    <citation type="submission" date="2014-06" db="EMBL/GenBank/DDBJ databases">
        <title>Whole Genome Sequences of Three Symbiotic Endozoicomonas Bacteria.</title>
        <authorList>
            <person name="Neave M.J."/>
            <person name="Apprill A."/>
            <person name="Voolstra C.R."/>
        </authorList>
    </citation>
    <scope>NUCLEOTIDE SEQUENCE [LARGE SCALE GENOMIC DNA]</scope>
    <source>
        <strain evidence="1 2">DSM 25634</strain>
    </source>
</reference>
<name>A0A081NM20_9GAMM</name>
<sequence>MTPEPGDLPYVMQPKEFDRDIPITIEILSLLAAMLHRNQPQGEINGAFQVYRLLKFPISTGINGRHEFHV</sequence>